<dbReference type="GO" id="GO:0003723">
    <property type="term" value="F:RNA binding"/>
    <property type="evidence" value="ECO:0007669"/>
    <property type="project" value="TreeGrafter"/>
</dbReference>
<dbReference type="GeneID" id="66073228"/>
<dbReference type="SUPFAM" id="SSF52540">
    <property type="entry name" value="P-loop containing nucleoside triphosphate hydrolases"/>
    <property type="match status" value="1"/>
</dbReference>
<dbReference type="GO" id="GO:0005634">
    <property type="term" value="C:nucleus"/>
    <property type="evidence" value="ECO:0007669"/>
    <property type="project" value="TreeGrafter"/>
</dbReference>
<dbReference type="Pfam" id="PF00004">
    <property type="entry name" value="AAA"/>
    <property type="match status" value="1"/>
</dbReference>
<evidence type="ECO:0000259" key="1">
    <source>
        <dbReference type="SMART" id="SM00382"/>
    </source>
</evidence>
<protein>
    <recommendedName>
        <fullName evidence="1">AAA+ ATPase domain-containing protein</fullName>
    </recommendedName>
</protein>
<dbReference type="GO" id="GO:1990275">
    <property type="term" value="F:preribosome binding"/>
    <property type="evidence" value="ECO:0007669"/>
    <property type="project" value="TreeGrafter"/>
</dbReference>
<dbReference type="Gene3D" id="3.40.50.300">
    <property type="entry name" value="P-loop containing nucleotide triphosphate hydrolases"/>
    <property type="match status" value="1"/>
</dbReference>
<evidence type="ECO:0000313" key="3">
    <source>
        <dbReference type="Proteomes" id="UP001049176"/>
    </source>
</evidence>
<dbReference type="PANTHER" id="PTHR23077:SF132">
    <property type="entry name" value="ATP-DEPENDENT ZN PROTEASE"/>
    <property type="match status" value="1"/>
</dbReference>
<dbReference type="SMART" id="SM00382">
    <property type="entry name" value="AAA"/>
    <property type="match status" value="1"/>
</dbReference>
<dbReference type="GO" id="GO:0042254">
    <property type="term" value="P:ribosome biogenesis"/>
    <property type="evidence" value="ECO:0007669"/>
    <property type="project" value="TreeGrafter"/>
</dbReference>
<dbReference type="OrthoDB" id="2115716at2759"/>
<comment type="caution">
    <text evidence="2">The sequence shown here is derived from an EMBL/GenBank/DDBJ whole genome shotgun (WGS) entry which is preliminary data.</text>
</comment>
<dbReference type="InterPro" id="IPR003959">
    <property type="entry name" value="ATPase_AAA_core"/>
</dbReference>
<dbReference type="KEGG" id="more:E1B28_004152"/>
<dbReference type="AlphaFoldDB" id="A0A9P7UY42"/>
<dbReference type="InterPro" id="IPR050168">
    <property type="entry name" value="AAA_ATPase_domain"/>
</dbReference>
<dbReference type="GO" id="GO:0016887">
    <property type="term" value="F:ATP hydrolysis activity"/>
    <property type="evidence" value="ECO:0007669"/>
    <property type="project" value="InterPro"/>
</dbReference>
<dbReference type="GO" id="GO:0005524">
    <property type="term" value="F:ATP binding"/>
    <property type="evidence" value="ECO:0007669"/>
    <property type="project" value="InterPro"/>
</dbReference>
<dbReference type="PANTHER" id="PTHR23077">
    <property type="entry name" value="AAA-FAMILY ATPASE"/>
    <property type="match status" value="1"/>
</dbReference>
<proteinExistence type="predicted"/>
<dbReference type="EMBL" id="CM032182">
    <property type="protein sequence ID" value="KAG7096740.1"/>
    <property type="molecule type" value="Genomic_DNA"/>
</dbReference>
<accession>A0A9P7UY42</accession>
<dbReference type="CDD" id="cd19481">
    <property type="entry name" value="RecA-like_protease"/>
    <property type="match status" value="1"/>
</dbReference>
<sequence>MSSRPTTLEDTFVNVWVNKDNKVTEEGFYEAWLKQASAKHQHPSAMGAEMLRKQYPNHSMVLTNDYTLNFHNFPSAQVKPMEDTPLIANLLYISLGNTAPVPGVLVEAVEVGAFDMQWEGLSFLLFTVMYPSGLGRTTQHYLLHKGPETNLRSLLMNAGNWASKLHNEIWVFDQGFWRKDSGLWYEIQKADWKDVILKEQFKKALQRDVYGFFDSEDLYKDLGIPWKRGLIMHGPPGNGKTISLKVIMKTCDAKGYAPLYVKSFQSYMGDEYSMIQVFNKARQLAPCVVVLEDLDSLITDRNRSFFLNQLDGLEGNDGLLVVGTTNHFDRLDPGISARPSRFDRKYLFDDPDRDERTLYAQYWQNKLKNKDVDFPNSLVDEIAENTTRFSFAYLKEAFVSALVILAGIEDDDKPPFRTVIMDQIEKLKKQLDKPDVSRNLASRPLPVIRHARERPLEAEGDLCQALRSLTAGSETGPPAEIARRWFSSPSGFNPQVRDPSQLNVHGRNFRHLFDQIGLPNGRHL</sequence>
<gene>
    <name evidence="2" type="ORF">E1B28_004152</name>
</gene>
<dbReference type="InterPro" id="IPR027417">
    <property type="entry name" value="P-loop_NTPase"/>
</dbReference>
<dbReference type="Gene3D" id="1.10.8.60">
    <property type="match status" value="1"/>
</dbReference>
<feature type="domain" description="AAA+ ATPase" evidence="1">
    <location>
        <begin position="226"/>
        <end position="352"/>
    </location>
</feature>
<keyword evidence="3" id="KW-1185">Reference proteome</keyword>
<reference evidence="2" key="1">
    <citation type="journal article" date="2021" name="Genome Biol. Evol.">
        <title>The assembled and annotated genome of the fairy-ring fungus Marasmius oreades.</title>
        <authorList>
            <person name="Hiltunen M."/>
            <person name="Ament-Velasquez S.L."/>
            <person name="Johannesson H."/>
        </authorList>
    </citation>
    <scope>NUCLEOTIDE SEQUENCE</scope>
    <source>
        <strain evidence="2">03SP1</strain>
    </source>
</reference>
<organism evidence="2 3">
    <name type="scientific">Marasmius oreades</name>
    <name type="common">fairy-ring Marasmius</name>
    <dbReference type="NCBI Taxonomy" id="181124"/>
    <lineage>
        <taxon>Eukaryota</taxon>
        <taxon>Fungi</taxon>
        <taxon>Dikarya</taxon>
        <taxon>Basidiomycota</taxon>
        <taxon>Agaricomycotina</taxon>
        <taxon>Agaricomycetes</taxon>
        <taxon>Agaricomycetidae</taxon>
        <taxon>Agaricales</taxon>
        <taxon>Marasmiineae</taxon>
        <taxon>Marasmiaceae</taxon>
        <taxon>Marasmius</taxon>
    </lineage>
</organism>
<dbReference type="Proteomes" id="UP001049176">
    <property type="component" value="Chromosome 2"/>
</dbReference>
<dbReference type="RefSeq" id="XP_043013210.1">
    <property type="nucleotide sequence ID" value="XM_043148610.1"/>
</dbReference>
<name>A0A9P7UY42_9AGAR</name>
<dbReference type="InterPro" id="IPR003593">
    <property type="entry name" value="AAA+_ATPase"/>
</dbReference>
<evidence type="ECO:0000313" key="2">
    <source>
        <dbReference type="EMBL" id="KAG7096740.1"/>
    </source>
</evidence>